<proteinExistence type="predicted"/>
<dbReference type="Proteomes" id="UP000789572">
    <property type="component" value="Unassembled WGS sequence"/>
</dbReference>
<comment type="caution">
    <text evidence="1">The sequence shown here is derived from an EMBL/GenBank/DDBJ whole genome shotgun (WGS) entry which is preliminary data.</text>
</comment>
<reference evidence="1" key="1">
    <citation type="submission" date="2021-06" db="EMBL/GenBank/DDBJ databases">
        <authorList>
            <person name="Kallberg Y."/>
            <person name="Tangrot J."/>
            <person name="Rosling A."/>
        </authorList>
    </citation>
    <scope>NUCLEOTIDE SEQUENCE</scope>
    <source>
        <strain evidence="1">IA702</strain>
    </source>
</reference>
<dbReference type="OrthoDB" id="10510497at2759"/>
<gene>
    <name evidence="1" type="ORF">POCULU_LOCUS6455</name>
</gene>
<feature type="non-terminal residue" evidence="1">
    <location>
        <position position="1"/>
    </location>
</feature>
<accession>A0A9N9BUI7</accession>
<evidence type="ECO:0000313" key="1">
    <source>
        <dbReference type="EMBL" id="CAG8580297.1"/>
    </source>
</evidence>
<organism evidence="1 2">
    <name type="scientific">Paraglomus occultum</name>
    <dbReference type="NCBI Taxonomy" id="144539"/>
    <lineage>
        <taxon>Eukaryota</taxon>
        <taxon>Fungi</taxon>
        <taxon>Fungi incertae sedis</taxon>
        <taxon>Mucoromycota</taxon>
        <taxon>Glomeromycotina</taxon>
        <taxon>Glomeromycetes</taxon>
        <taxon>Paraglomerales</taxon>
        <taxon>Paraglomeraceae</taxon>
        <taxon>Paraglomus</taxon>
    </lineage>
</organism>
<dbReference type="AlphaFoldDB" id="A0A9N9BUI7"/>
<evidence type="ECO:0000313" key="2">
    <source>
        <dbReference type="Proteomes" id="UP000789572"/>
    </source>
</evidence>
<keyword evidence="2" id="KW-1185">Reference proteome</keyword>
<sequence>RQINLPHTQSFLRSSSMNTMDYESTGYQNNSSVSYTHPGNLSPPPYCNQAETHTNNFYSLPIPFCGSSTQPTDNRHFNNRSISYTITPISMQTSLSFNSSNAMNEPR</sequence>
<name>A0A9N9BUI7_9GLOM</name>
<protein>
    <submittedName>
        <fullName evidence="1">221_t:CDS:1</fullName>
    </submittedName>
</protein>
<dbReference type="EMBL" id="CAJVPJ010001190">
    <property type="protein sequence ID" value="CAG8580297.1"/>
    <property type="molecule type" value="Genomic_DNA"/>
</dbReference>